<keyword evidence="2" id="KW-0805">Transcription regulation</keyword>
<dbReference type="GeneID" id="100906311"/>
<dbReference type="Proteomes" id="UP000694867">
    <property type="component" value="Unplaced"/>
</dbReference>
<evidence type="ECO:0000256" key="5">
    <source>
        <dbReference type="SAM" id="MobiDB-lite"/>
    </source>
</evidence>
<feature type="region of interest" description="Disordered" evidence="5">
    <location>
        <begin position="147"/>
        <end position="166"/>
    </location>
</feature>
<dbReference type="PROSITE" id="PS51062">
    <property type="entry name" value="RUNT"/>
    <property type="match status" value="1"/>
</dbReference>
<dbReference type="InterPro" id="IPR000040">
    <property type="entry name" value="AML1_Runt"/>
</dbReference>
<comment type="subcellular location">
    <subcellularLocation>
        <location evidence="1">Nucleus</location>
    </subcellularLocation>
</comment>
<dbReference type="InterPro" id="IPR012346">
    <property type="entry name" value="p53/RUNT-type_TF_DNA-bd_sf"/>
</dbReference>
<evidence type="ECO:0000256" key="4">
    <source>
        <dbReference type="ARBA" id="ARBA00023242"/>
    </source>
</evidence>
<evidence type="ECO:0000256" key="1">
    <source>
        <dbReference type="ARBA" id="ARBA00004123"/>
    </source>
</evidence>
<dbReference type="RefSeq" id="XP_003744698.1">
    <property type="nucleotide sequence ID" value="XM_003744650.2"/>
</dbReference>
<feature type="region of interest" description="Disordered" evidence="5">
    <location>
        <begin position="246"/>
        <end position="290"/>
    </location>
</feature>
<dbReference type="Gene3D" id="2.60.40.720">
    <property type="match status" value="1"/>
</dbReference>
<dbReference type="SUPFAM" id="SSF49417">
    <property type="entry name" value="p53-like transcription factors"/>
    <property type="match status" value="1"/>
</dbReference>
<dbReference type="GO" id="GO:0000978">
    <property type="term" value="F:RNA polymerase II cis-regulatory region sequence-specific DNA binding"/>
    <property type="evidence" value="ECO:0007669"/>
    <property type="project" value="TreeGrafter"/>
</dbReference>
<feature type="compositionally biased region" description="Low complexity" evidence="5">
    <location>
        <begin position="268"/>
        <end position="290"/>
    </location>
</feature>
<dbReference type="InterPro" id="IPR008967">
    <property type="entry name" value="p53-like_TF_DNA-bd_sf"/>
</dbReference>
<dbReference type="AlphaFoldDB" id="A0AAJ6QUW8"/>
<dbReference type="GO" id="GO:0005524">
    <property type="term" value="F:ATP binding"/>
    <property type="evidence" value="ECO:0007669"/>
    <property type="project" value="InterPro"/>
</dbReference>
<dbReference type="PANTHER" id="PTHR11950:SF31">
    <property type="entry name" value="SEGMENTATION PROTEIN RUNT"/>
    <property type="match status" value="1"/>
</dbReference>
<feature type="domain" description="Runt" evidence="6">
    <location>
        <begin position="22"/>
        <end position="151"/>
    </location>
</feature>
<name>A0AAJ6QUW8_9ACAR</name>
<keyword evidence="4" id="KW-0539">Nucleus</keyword>
<dbReference type="InterPro" id="IPR013524">
    <property type="entry name" value="Runt_dom"/>
</dbReference>
<dbReference type="GO" id="GO:0005634">
    <property type="term" value="C:nucleus"/>
    <property type="evidence" value="ECO:0007669"/>
    <property type="project" value="UniProtKB-SubCell"/>
</dbReference>
<dbReference type="PANTHER" id="PTHR11950">
    <property type="entry name" value="RUNT RELATED"/>
    <property type="match status" value="1"/>
</dbReference>
<feature type="compositionally biased region" description="Polar residues" evidence="5">
    <location>
        <begin position="246"/>
        <end position="267"/>
    </location>
</feature>
<accession>A0AAJ6QUW8</accession>
<sequence>MRYSQGRLLDRVEESGLPGEAALSRILADHPRDLVRTGAPNILCSCLPTHWRSNKSLPQSFRVISLSGDVADGTLVTLKAGNDENCTPDMKNFTTVMKNSVAKFNDLRFVGRSGRGKSFTLTIVISTSPPQIATYCKAIKVTVDGPREPRRQTYRDPFAPMGQRPPLLDPRMGIEWQHLRRKSNLHIVPSNNENWPFPDLSQRLTNTEVAAWPNPSYTYAGYMNTAPAVNSNNMFGWDPNLSSMNNTLSDGSANSNTSPQATPGQIPSINSPPVDSTSSSPLSSSRSSPLQIVSPIEQAGAASIVFPTTSEVDHVLNFGQGLPPLMPPQPMLPPLAPGSTPDLGIVPEKLPSLTGTGGQAVLTPNGPVWTYNQLVNCNGTYPQAGTSSQPNYAVLSPPPYPHPQQAIDALQEDSQESEGPLLGNTRLTDHSGRSLLEANHMLNEVGTPGLLLDDANNQNANATQEVWRPY</sequence>
<evidence type="ECO:0000313" key="8">
    <source>
        <dbReference type="RefSeq" id="XP_003744698.1"/>
    </source>
</evidence>
<dbReference type="Pfam" id="PF00853">
    <property type="entry name" value="Runt"/>
    <property type="match status" value="1"/>
</dbReference>
<evidence type="ECO:0000256" key="3">
    <source>
        <dbReference type="ARBA" id="ARBA00023163"/>
    </source>
</evidence>
<keyword evidence="7" id="KW-1185">Reference proteome</keyword>
<reference evidence="8" key="1">
    <citation type="submission" date="2025-08" db="UniProtKB">
        <authorList>
            <consortium name="RefSeq"/>
        </authorList>
    </citation>
    <scope>IDENTIFICATION</scope>
</reference>
<evidence type="ECO:0000313" key="7">
    <source>
        <dbReference type="Proteomes" id="UP000694867"/>
    </source>
</evidence>
<dbReference type="KEGG" id="goe:100906311"/>
<keyword evidence="3" id="KW-0804">Transcription</keyword>
<proteinExistence type="predicted"/>
<organism evidence="7 8">
    <name type="scientific">Galendromus occidentalis</name>
    <name type="common">western predatory mite</name>
    <dbReference type="NCBI Taxonomy" id="34638"/>
    <lineage>
        <taxon>Eukaryota</taxon>
        <taxon>Metazoa</taxon>
        <taxon>Ecdysozoa</taxon>
        <taxon>Arthropoda</taxon>
        <taxon>Chelicerata</taxon>
        <taxon>Arachnida</taxon>
        <taxon>Acari</taxon>
        <taxon>Parasitiformes</taxon>
        <taxon>Mesostigmata</taxon>
        <taxon>Gamasina</taxon>
        <taxon>Phytoseioidea</taxon>
        <taxon>Phytoseiidae</taxon>
        <taxon>Typhlodrominae</taxon>
        <taxon>Galendromus</taxon>
    </lineage>
</organism>
<dbReference type="GO" id="GO:0000981">
    <property type="term" value="F:DNA-binding transcription factor activity, RNA polymerase II-specific"/>
    <property type="evidence" value="ECO:0007669"/>
    <property type="project" value="TreeGrafter"/>
</dbReference>
<dbReference type="PRINTS" id="PR00967">
    <property type="entry name" value="ONCOGENEAML1"/>
</dbReference>
<gene>
    <name evidence="8" type="primary">LOC100906311</name>
</gene>
<protein>
    <submittedName>
        <fullName evidence="8">Runt-related transcription factor 1</fullName>
    </submittedName>
</protein>
<evidence type="ECO:0000259" key="6">
    <source>
        <dbReference type="PROSITE" id="PS51062"/>
    </source>
</evidence>
<evidence type="ECO:0000256" key="2">
    <source>
        <dbReference type="ARBA" id="ARBA00023015"/>
    </source>
</evidence>